<organism evidence="4 5">
    <name type="scientific">Streptomyces liliifuscus</name>
    <dbReference type="NCBI Taxonomy" id="2797636"/>
    <lineage>
        <taxon>Bacteria</taxon>
        <taxon>Bacillati</taxon>
        <taxon>Actinomycetota</taxon>
        <taxon>Actinomycetes</taxon>
        <taxon>Kitasatosporales</taxon>
        <taxon>Streptomycetaceae</taxon>
        <taxon>Streptomyces</taxon>
    </lineage>
</organism>
<dbReference type="Gene3D" id="3.40.50.970">
    <property type="match status" value="1"/>
</dbReference>
<dbReference type="InterPro" id="IPR051818">
    <property type="entry name" value="TPP_dependent_decarboxylase"/>
</dbReference>
<accession>A0A7T7HZC9</accession>
<keyword evidence="1" id="KW-0210">Decarboxylase</keyword>
<keyword evidence="2" id="KW-0456">Lyase</keyword>
<dbReference type="PANTHER" id="PTHR42818">
    <property type="entry name" value="SULFOPYRUVATE DECARBOXYLASE SUBUNIT ALPHA"/>
    <property type="match status" value="1"/>
</dbReference>
<reference evidence="4 5" key="1">
    <citation type="submission" date="2020-12" db="EMBL/GenBank/DDBJ databases">
        <title>A novel species.</title>
        <authorList>
            <person name="Li K."/>
        </authorList>
    </citation>
    <scope>NUCLEOTIDE SEQUENCE [LARGE SCALE GENOMIC DNA]</scope>
    <source>
        <strain evidence="4 5">ZYC-3</strain>
    </source>
</reference>
<dbReference type="AlphaFoldDB" id="A0A7T7HZC9"/>
<dbReference type="PANTHER" id="PTHR42818:SF1">
    <property type="entry name" value="SULFOPYRUVATE DECARBOXYLASE"/>
    <property type="match status" value="1"/>
</dbReference>
<proteinExistence type="predicted"/>
<dbReference type="KEGG" id="slf:JEQ17_00685"/>
<dbReference type="Pfam" id="PF02775">
    <property type="entry name" value="TPP_enzyme_C"/>
    <property type="match status" value="1"/>
</dbReference>
<dbReference type="Proteomes" id="UP000595636">
    <property type="component" value="Chromosome"/>
</dbReference>
<dbReference type="SUPFAM" id="SSF52518">
    <property type="entry name" value="Thiamin diphosphate-binding fold (THDP-binding)"/>
    <property type="match status" value="1"/>
</dbReference>
<evidence type="ECO:0000313" key="4">
    <source>
        <dbReference type="EMBL" id="QQM38159.1"/>
    </source>
</evidence>
<evidence type="ECO:0000256" key="2">
    <source>
        <dbReference type="ARBA" id="ARBA00023239"/>
    </source>
</evidence>
<evidence type="ECO:0000259" key="3">
    <source>
        <dbReference type="Pfam" id="PF02775"/>
    </source>
</evidence>
<dbReference type="InterPro" id="IPR011766">
    <property type="entry name" value="TPP_enzyme_TPP-bd"/>
</dbReference>
<gene>
    <name evidence="4" type="ORF">JEQ17_00685</name>
</gene>
<dbReference type="RefSeq" id="WP_200393328.1">
    <property type="nucleotide sequence ID" value="NZ_CP066831.1"/>
</dbReference>
<dbReference type="EMBL" id="CP066831">
    <property type="protein sequence ID" value="QQM38159.1"/>
    <property type="molecule type" value="Genomic_DNA"/>
</dbReference>
<sequence>MKRIEALQALADLTGHPVVVTCAATSRELASVKDSDNHLYLLDAMGLVGSVATGLALSLDTSAPKVVGIEGDGSLLMNPNVLPTGGYLAPDNLLLVLLDNGVYGSTGDLPTYSSRIDLGRLAAAVGWTTRSTATVDGLKTAFGELLTVRGPAFLHARIEAGNAQGIEKLLIDPVTITDRFTRWLREVHASAVAA</sequence>
<dbReference type="GO" id="GO:0016831">
    <property type="term" value="F:carboxy-lyase activity"/>
    <property type="evidence" value="ECO:0007669"/>
    <property type="project" value="UniProtKB-KW"/>
</dbReference>
<evidence type="ECO:0000256" key="1">
    <source>
        <dbReference type="ARBA" id="ARBA00022793"/>
    </source>
</evidence>
<feature type="domain" description="Thiamine pyrophosphate enzyme TPP-binding" evidence="3">
    <location>
        <begin position="41"/>
        <end position="155"/>
    </location>
</feature>
<evidence type="ECO:0000313" key="5">
    <source>
        <dbReference type="Proteomes" id="UP000595636"/>
    </source>
</evidence>
<dbReference type="GO" id="GO:0030976">
    <property type="term" value="F:thiamine pyrophosphate binding"/>
    <property type="evidence" value="ECO:0007669"/>
    <property type="project" value="InterPro"/>
</dbReference>
<name>A0A7T7HZC9_9ACTN</name>
<keyword evidence="5" id="KW-1185">Reference proteome</keyword>
<dbReference type="GO" id="GO:0000287">
    <property type="term" value="F:magnesium ion binding"/>
    <property type="evidence" value="ECO:0007669"/>
    <property type="project" value="UniProtKB-ARBA"/>
</dbReference>
<dbReference type="InterPro" id="IPR029061">
    <property type="entry name" value="THDP-binding"/>
</dbReference>
<protein>
    <recommendedName>
        <fullName evidence="3">Thiamine pyrophosphate enzyme TPP-binding domain-containing protein</fullName>
    </recommendedName>
</protein>